<sequence length="342" mass="36878">METRRATAAEFVNFNLSAAALAEEPRHLQLARNFLGTKETSGKRDNPVIMQFYADVGHDYVEHDEVAWCAAFLGAMFERCGVRSTRALNARSYLKWGEAVDPEFGRPGDVAIFTRGKNTWQGHVAFVLRVADKFVEVLGGNQNNSVSIARYPRERLLGIRRVGKYSVKASGLKFGDRGRRVEALQQQLTDLGYAVGHVDGTFGSRTREAQLAFEADNDLQTDGIASEADMGVMEKAKKREISEARKNATLTSLAGRSTIANAAVHNISAGSILSGAGVVGILGEFSGTLGVVGDALQIVKGFVADNGFLIGAAVIGVGAWIAWQAWKSGDARVQGERAGRIM</sequence>
<dbReference type="Proteomes" id="UP000616151">
    <property type="component" value="Unassembled WGS sequence"/>
</dbReference>
<organism evidence="1 2">
    <name type="scientific">Taklimakanibacter albus</name>
    <dbReference type="NCBI Taxonomy" id="2800327"/>
    <lineage>
        <taxon>Bacteria</taxon>
        <taxon>Pseudomonadati</taxon>
        <taxon>Pseudomonadota</taxon>
        <taxon>Alphaproteobacteria</taxon>
        <taxon>Hyphomicrobiales</taxon>
        <taxon>Aestuariivirgaceae</taxon>
        <taxon>Taklimakanibacter</taxon>
    </lineage>
</organism>
<dbReference type="EMBL" id="JAENHL010000007">
    <property type="protein sequence ID" value="MBK1868272.1"/>
    <property type="molecule type" value="Genomic_DNA"/>
</dbReference>
<protein>
    <submittedName>
        <fullName evidence="1">TIGR02594 family protein</fullName>
    </submittedName>
</protein>
<name>A0ACC5R6M2_9HYPH</name>
<keyword evidence="2" id="KW-1185">Reference proteome</keyword>
<comment type="caution">
    <text evidence="1">The sequence shown here is derived from an EMBL/GenBank/DDBJ whole genome shotgun (WGS) entry which is preliminary data.</text>
</comment>
<evidence type="ECO:0000313" key="1">
    <source>
        <dbReference type="EMBL" id="MBK1868272.1"/>
    </source>
</evidence>
<proteinExistence type="predicted"/>
<evidence type="ECO:0000313" key="2">
    <source>
        <dbReference type="Proteomes" id="UP000616151"/>
    </source>
</evidence>
<reference evidence="1" key="1">
    <citation type="submission" date="2021-01" db="EMBL/GenBank/DDBJ databases">
        <authorList>
            <person name="Sun Q."/>
        </authorList>
    </citation>
    <scope>NUCLEOTIDE SEQUENCE</scope>
    <source>
        <strain evidence="1">YIM B02566</strain>
    </source>
</reference>
<accession>A0ACC5R6M2</accession>
<gene>
    <name evidence="1" type="ORF">JHL16_18105</name>
</gene>